<dbReference type="InterPro" id="IPR004528">
    <property type="entry name" value="KdsB"/>
</dbReference>
<dbReference type="SUPFAM" id="SSF53448">
    <property type="entry name" value="Nucleotide-diphospho-sugar transferases"/>
    <property type="match status" value="1"/>
</dbReference>
<dbReference type="GO" id="GO:0033468">
    <property type="term" value="P:CMP-keto-3-deoxy-D-manno-octulosonic acid biosynthetic process"/>
    <property type="evidence" value="ECO:0007669"/>
    <property type="project" value="UniProtKB-UniRule"/>
</dbReference>
<dbReference type="AlphaFoldDB" id="A0A5C0VJV4"/>
<dbReference type="PANTHER" id="PTHR42866:SF2">
    <property type="entry name" value="3-DEOXY-MANNO-OCTULOSONATE CYTIDYLYLTRANSFERASE, MITOCHONDRIAL"/>
    <property type="match status" value="1"/>
</dbReference>
<comment type="similarity">
    <text evidence="5">Belongs to the KdsB family.</text>
</comment>
<sequence length="250" mass="27964">MKILGVIPARFASTRFPGKPLIDLEGKSMIQRVYEQTQQATSLADVIVATDDTKIFQAVKQFGGNVIMTADNHVSGTDRCAEVAQKVSGFDAVINIQGDEPLIDPNQINLVAGCFNDISTQIATLVKKIETYEELYNFNTPKVLLNNKREAIYFSRQTLPYLRDVEPSQWLEKHTFYKHIGIYGYKTPTLSIISQLETGNLEKAEGLEQLRWIENGFNIKVAITHTDTLAIDTPSDVNKVLNAIKNDKVS</sequence>
<keyword evidence="4 5" id="KW-0448">Lipopolysaccharide biosynthesis</keyword>
<dbReference type="UniPathway" id="UPA00358">
    <property type="reaction ID" value="UER00476"/>
</dbReference>
<keyword evidence="2 5" id="KW-0808">Transferase</keyword>
<dbReference type="InterPro" id="IPR003329">
    <property type="entry name" value="Cytidylyl_trans"/>
</dbReference>
<evidence type="ECO:0000256" key="3">
    <source>
        <dbReference type="ARBA" id="ARBA00022695"/>
    </source>
</evidence>
<dbReference type="CDD" id="cd02517">
    <property type="entry name" value="CMP-KDO-Synthetase"/>
    <property type="match status" value="1"/>
</dbReference>
<evidence type="ECO:0000256" key="5">
    <source>
        <dbReference type="HAMAP-Rule" id="MF_00057"/>
    </source>
</evidence>
<evidence type="ECO:0000256" key="2">
    <source>
        <dbReference type="ARBA" id="ARBA00022679"/>
    </source>
</evidence>
<organism evidence="6 7">
    <name type="scientific">Pedobacter aquae</name>
    <dbReference type="NCBI Taxonomy" id="2605747"/>
    <lineage>
        <taxon>Bacteria</taxon>
        <taxon>Pseudomonadati</taxon>
        <taxon>Bacteroidota</taxon>
        <taxon>Sphingobacteriia</taxon>
        <taxon>Sphingobacteriales</taxon>
        <taxon>Sphingobacteriaceae</taxon>
        <taxon>Pedobacter</taxon>
    </lineage>
</organism>
<dbReference type="FunFam" id="3.90.550.10:FF:000011">
    <property type="entry name" value="3-deoxy-manno-octulosonate cytidylyltransferase"/>
    <property type="match status" value="1"/>
</dbReference>
<dbReference type="GO" id="GO:0009103">
    <property type="term" value="P:lipopolysaccharide biosynthetic process"/>
    <property type="evidence" value="ECO:0007669"/>
    <property type="project" value="UniProtKB-UniRule"/>
</dbReference>
<dbReference type="NCBIfam" id="TIGR00466">
    <property type="entry name" value="kdsB"/>
    <property type="match status" value="1"/>
</dbReference>
<dbReference type="InterPro" id="IPR029044">
    <property type="entry name" value="Nucleotide-diphossugar_trans"/>
</dbReference>
<evidence type="ECO:0000256" key="1">
    <source>
        <dbReference type="ARBA" id="ARBA00004370"/>
    </source>
</evidence>
<dbReference type="Gene3D" id="3.90.550.10">
    <property type="entry name" value="Spore Coat Polysaccharide Biosynthesis Protein SpsA, Chain A"/>
    <property type="match status" value="1"/>
</dbReference>
<evidence type="ECO:0000313" key="6">
    <source>
        <dbReference type="EMBL" id="QEK51490.1"/>
    </source>
</evidence>
<accession>A0A5C0VJV4</accession>
<name>A0A5C0VJV4_9SPHI</name>
<proteinExistence type="inferred from homology"/>
<comment type="catalytic activity">
    <reaction evidence="5">
        <text>3-deoxy-alpha-D-manno-oct-2-ulosonate + CTP = CMP-3-deoxy-beta-D-manno-octulosonate + diphosphate</text>
        <dbReference type="Rhea" id="RHEA:23448"/>
        <dbReference type="ChEBI" id="CHEBI:33019"/>
        <dbReference type="ChEBI" id="CHEBI:37563"/>
        <dbReference type="ChEBI" id="CHEBI:85986"/>
        <dbReference type="ChEBI" id="CHEBI:85987"/>
        <dbReference type="EC" id="2.7.7.38"/>
    </reaction>
</comment>
<keyword evidence="5" id="KW-0963">Cytoplasm</keyword>
<comment type="pathway">
    <text evidence="5">Nucleotide-sugar biosynthesis; CMP-3-deoxy-D-manno-octulosonate biosynthesis; CMP-3-deoxy-D-manno-octulosonate from 3-deoxy-D-manno-octulosonate and CTP: step 1/1.</text>
</comment>
<dbReference type="KEGG" id="pej:FYC62_07315"/>
<dbReference type="GO" id="GO:0016020">
    <property type="term" value="C:membrane"/>
    <property type="evidence" value="ECO:0007669"/>
    <property type="project" value="UniProtKB-SubCell"/>
</dbReference>
<dbReference type="GO" id="GO:0005829">
    <property type="term" value="C:cytosol"/>
    <property type="evidence" value="ECO:0007669"/>
    <property type="project" value="TreeGrafter"/>
</dbReference>
<dbReference type="PANTHER" id="PTHR42866">
    <property type="entry name" value="3-DEOXY-MANNO-OCTULOSONATE CYTIDYLYLTRANSFERASE"/>
    <property type="match status" value="1"/>
</dbReference>
<evidence type="ECO:0000313" key="7">
    <source>
        <dbReference type="Proteomes" id="UP000323653"/>
    </source>
</evidence>
<comment type="subcellular location">
    <subcellularLocation>
        <location evidence="5">Cytoplasm</location>
    </subcellularLocation>
    <subcellularLocation>
        <location evidence="1">Membrane</location>
    </subcellularLocation>
</comment>
<protein>
    <recommendedName>
        <fullName evidence="5">3-deoxy-manno-octulosonate cytidylyltransferase</fullName>
        <ecNumber evidence="5">2.7.7.38</ecNumber>
    </recommendedName>
    <alternativeName>
        <fullName evidence="5">CMP-2-keto-3-deoxyoctulosonic acid synthase</fullName>
        <shortName evidence="5">CKS</shortName>
        <shortName evidence="5">CMP-KDO synthase</shortName>
    </alternativeName>
</protein>
<comment type="function">
    <text evidence="5">Activates KDO (a required 8-carbon sugar) for incorporation into bacterial lipopolysaccharide in Gram-negative bacteria.</text>
</comment>
<dbReference type="Pfam" id="PF02348">
    <property type="entry name" value="CTP_transf_3"/>
    <property type="match status" value="1"/>
</dbReference>
<dbReference type="NCBIfam" id="NF003950">
    <property type="entry name" value="PRK05450.1-3"/>
    <property type="match status" value="1"/>
</dbReference>
<dbReference type="NCBIfam" id="NF003952">
    <property type="entry name" value="PRK05450.1-5"/>
    <property type="match status" value="1"/>
</dbReference>
<reference evidence="6 7" key="1">
    <citation type="submission" date="2019-08" db="EMBL/GenBank/DDBJ databases">
        <title>Pedobacter sp. nov., isolated from Han river, South Korea.</title>
        <authorList>
            <person name="Lee D.-H."/>
            <person name="Kim Y.-S."/>
            <person name="Hwang E.-M."/>
            <person name="Le Tran T.C."/>
            <person name="Cha C.-J."/>
        </authorList>
    </citation>
    <scope>NUCLEOTIDE SEQUENCE [LARGE SCALE GENOMIC DNA]</scope>
    <source>
        <strain evidence="6 7">CJ43</strain>
    </source>
</reference>
<dbReference type="Proteomes" id="UP000323653">
    <property type="component" value="Chromosome"/>
</dbReference>
<keyword evidence="7" id="KW-1185">Reference proteome</keyword>
<dbReference type="NCBIfam" id="NF009905">
    <property type="entry name" value="PRK13368.1"/>
    <property type="match status" value="1"/>
</dbReference>
<dbReference type="HAMAP" id="MF_00057">
    <property type="entry name" value="KdsB"/>
    <property type="match status" value="1"/>
</dbReference>
<gene>
    <name evidence="5 6" type="primary">kdsB</name>
    <name evidence="6" type="ORF">FYC62_07315</name>
</gene>
<dbReference type="RefSeq" id="WP_149074480.1">
    <property type="nucleotide sequence ID" value="NZ_CP043329.1"/>
</dbReference>
<dbReference type="EC" id="2.7.7.38" evidence="5"/>
<dbReference type="GO" id="GO:0008690">
    <property type="term" value="F:3-deoxy-manno-octulosonate cytidylyltransferase activity"/>
    <property type="evidence" value="ECO:0007669"/>
    <property type="project" value="UniProtKB-UniRule"/>
</dbReference>
<evidence type="ECO:0000256" key="4">
    <source>
        <dbReference type="ARBA" id="ARBA00022985"/>
    </source>
</evidence>
<keyword evidence="3 5" id="KW-0548">Nucleotidyltransferase</keyword>
<dbReference type="EMBL" id="CP043329">
    <property type="protein sequence ID" value="QEK51490.1"/>
    <property type="molecule type" value="Genomic_DNA"/>
</dbReference>